<dbReference type="InterPro" id="IPR003136">
    <property type="entry name" value="Cytidylate_kin"/>
</dbReference>
<keyword evidence="2 8" id="KW-0808">Transferase</keyword>
<dbReference type="GO" id="GO:0036431">
    <property type="term" value="F:dCMP kinase activity"/>
    <property type="evidence" value="ECO:0007669"/>
    <property type="project" value="InterPro"/>
</dbReference>
<dbReference type="Pfam" id="PF02224">
    <property type="entry name" value="Cytidylate_kin"/>
    <property type="match status" value="1"/>
</dbReference>
<dbReference type="InterPro" id="IPR027417">
    <property type="entry name" value="P-loop_NTPase"/>
</dbReference>
<comment type="subcellular location">
    <subcellularLocation>
        <location evidence="8">Cytoplasm</location>
    </subcellularLocation>
</comment>
<sequence>MFEPKGIITIDGPSGAGKSTISRGLAAKLHFTYLDTGAMYRAVGLALERQGIDLADTESLTQCLAAIELTLSPNGDEDVRVALNGEDVSQAIRTPEMGMVASRVSAHPLVREKLTALQRQLGEEGGIVAEGRDMGTVVFPKAFCKFFLNASAEERARRRQKQLAEKGQSVDYQEILDQISKRDYDDSMREHAPLKPAADAIIVDSSSMNPQAVIEYMLACIANPAP</sequence>
<evidence type="ECO:0000256" key="1">
    <source>
        <dbReference type="ARBA" id="ARBA00009427"/>
    </source>
</evidence>
<protein>
    <recommendedName>
        <fullName evidence="8">Cytidylate kinase</fullName>
        <shortName evidence="8">CK</shortName>
        <ecNumber evidence="8">2.7.4.25</ecNumber>
    </recommendedName>
    <alternativeName>
        <fullName evidence="8">Cytidine monophosphate kinase</fullName>
        <shortName evidence="8">CMP kinase</shortName>
    </alternativeName>
</protein>
<accession>A0A9X4ME10</accession>
<dbReference type="Proteomes" id="UP001154240">
    <property type="component" value="Unassembled WGS sequence"/>
</dbReference>
<keyword evidence="4 8" id="KW-0418">Kinase</keyword>
<evidence type="ECO:0000256" key="4">
    <source>
        <dbReference type="ARBA" id="ARBA00022777"/>
    </source>
</evidence>
<dbReference type="PANTHER" id="PTHR21299">
    <property type="entry name" value="CYTIDYLATE KINASE/PANTOATE-BETA-ALANINE LIGASE"/>
    <property type="match status" value="1"/>
</dbReference>
<dbReference type="GO" id="GO:0005524">
    <property type="term" value="F:ATP binding"/>
    <property type="evidence" value="ECO:0007669"/>
    <property type="project" value="UniProtKB-UniRule"/>
</dbReference>
<evidence type="ECO:0000256" key="7">
    <source>
        <dbReference type="ARBA" id="ARBA00048478"/>
    </source>
</evidence>
<dbReference type="SUPFAM" id="SSF52540">
    <property type="entry name" value="P-loop containing nucleoside triphosphate hydrolases"/>
    <property type="match status" value="1"/>
</dbReference>
<keyword evidence="11" id="KW-1185">Reference proteome</keyword>
<evidence type="ECO:0000256" key="2">
    <source>
        <dbReference type="ARBA" id="ARBA00022679"/>
    </source>
</evidence>
<comment type="similarity">
    <text evidence="1 8">Belongs to the cytidylate kinase family. Type 1 subfamily.</text>
</comment>
<proteinExistence type="inferred from homology"/>
<comment type="catalytic activity">
    <reaction evidence="7 8">
        <text>CMP + ATP = CDP + ADP</text>
        <dbReference type="Rhea" id="RHEA:11600"/>
        <dbReference type="ChEBI" id="CHEBI:30616"/>
        <dbReference type="ChEBI" id="CHEBI:58069"/>
        <dbReference type="ChEBI" id="CHEBI:60377"/>
        <dbReference type="ChEBI" id="CHEBI:456216"/>
        <dbReference type="EC" id="2.7.4.25"/>
    </reaction>
</comment>
<reference evidence="10" key="2">
    <citation type="submission" date="2022-10" db="EMBL/GenBank/DDBJ databases">
        <authorList>
            <person name="Aronson H.S."/>
        </authorList>
    </citation>
    <scope>NUCLEOTIDE SEQUENCE</scope>
    <source>
        <strain evidence="10">RS19-109</strain>
    </source>
</reference>
<feature type="binding site" evidence="8">
    <location>
        <begin position="12"/>
        <end position="20"/>
    </location>
    <ligand>
        <name>ATP</name>
        <dbReference type="ChEBI" id="CHEBI:30616"/>
    </ligand>
</feature>
<comment type="catalytic activity">
    <reaction evidence="6 8">
        <text>dCMP + ATP = dCDP + ADP</text>
        <dbReference type="Rhea" id="RHEA:25094"/>
        <dbReference type="ChEBI" id="CHEBI:30616"/>
        <dbReference type="ChEBI" id="CHEBI:57566"/>
        <dbReference type="ChEBI" id="CHEBI:58593"/>
        <dbReference type="ChEBI" id="CHEBI:456216"/>
        <dbReference type="EC" id="2.7.4.25"/>
    </reaction>
</comment>
<dbReference type="PANTHER" id="PTHR21299:SF2">
    <property type="entry name" value="CYTIDYLATE KINASE"/>
    <property type="match status" value="1"/>
</dbReference>
<evidence type="ECO:0000256" key="6">
    <source>
        <dbReference type="ARBA" id="ARBA00047615"/>
    </source>
</evidence>
<name>A0A9X4ME10_9BACT</name>
<dbReference type="EMBL" id="JAPHEH010000001">
    <property type="protein sequence ID" value="MDG4475561.1"/>
    <property type="molecule type" value="Genomic_DNA"/>
</dbReference>
<evidence type="ECO:0000259" key="9">
    <source>
        <dbReference type="Pfam" id="PF02224"/>
    </source>
</evidence>
<evidence type="ECO:0000256" key="8">
    <source>
        <dbReference type="HAMAP-Rule" id="MF_00238"/>
    </source>
</evidence>
<dbReference type="AlphaFoldDB" id="A0A9X4ME10"/>
<keyword evidence="3 8" id="KW-0547">Nucleotide-binding</keyword>
<keyword evidence="5 8" id="KW-0067">ATP-binding</keyword>
<dbReference type="CDD" id="cd02020">
    <property type="entry name" value="CMPK"/>
    <property type="match status" value="1"/>
</dbReference>
<evidence type="ECO:0000313" key="11">
    <source>
        <dbReference type="Proteomes" id="UP001154240"/>
    </source>
</evidence>
<dbReference type="Gene3D" id="3.40.50.300">
    <property type="entry name" value="P-loop containing nucleotide triphosphate hydrolases"/>
    <property type="match status" value="1"/>
</dbReference>
<dbReference type="HAMAP" id="MF_00238">
    <property type="entry name" value="Cytidyl_kinase_type1"/>
    <property type="match status" value="1"/>
</dbReference>
<reference evidence="10" key="1">
    <citation type="journal article" date="2022" name="bioRxiv">
        <title>Thiovibrio frasassiensisgen. nov., sp. nov., an autotrophic, elemental sulfur disproportionating bacterium isolated from sulfidic karst sediment, and proposal of Thiovibrionaceae fam. nov.</title>
        <authorList>
            <person name="Aronson H."/>
            <person name="Thomas C."/>
            <person name="Bhattacharyya M."/>
            <person name="Eckstein S."/>
            <person name="Jensen S."/>
            <person name="Barco R."/>
            <person name="Macalady J."/>
            <person name="Amend J."/>
        </authorList>
    </citation>
    <scope>NUCLEOTIDE SEQUENCE</scope>
    <source>
        <strain evidence="10">RS19-109</strain>
    </source>
</reference>
<comment type="caution">
    <text evidence="10">The sequence shown here is derived from an EMBL/GenBank/DDBJ whole genome shotgun (WGS) entry which is preliminary data.</text>
</comment>
<evidence type="ECO:0000256" key="3">
    <source>
        <dbReference type="ARBA" id="ARBA00022741"/>
    </source>
</evidence>
<evidence type="ECO:0000256" key="5">
    <source>
        <dbReference type="ARBA" id="ARBA00022840"/>
    </source>
</evidence>
<organism evidence="10 11">
    <name type="scientific">Thiovibrio frasassiensis</name>
    <dbReference type="NCBI Taxonomy" id="2984131"/>
    <lineage>
        <taxon>Bacteria</taxon>
        <taxon>Pseudomonadati</taxon>
        <taxon>Thermodesulfobacteriota</taxon>
        <taxon>Desulfobulbia</taxon>
        <taxon>Desulfobulbales</taxon>
        <taxon>Thiovibrionaceae</taxon>
        <taxon>Thiovibrio</taxon>
    </lineage>
</organism>
<dbReference type="RefSeq" id="WP_307632534.1">
    <property type="nucleotide sequence ID" value="NZ_JAPHEH010000001.1"/>
</dbReference>
<feature type="domain" description="Cytidylate kinase" evidence="9">
    <location>
        <begin position="8"/>
        <end position="221"/>
    </location>
</feature>
<gene>
    <name evidence="8 10" type="primary">cmk</name>
    <name evidence="10" type="ORF">OLX77_05225</name>
</gene>
<keyword evidence="8" id="KW-0963">Cytoplasm</keyword>
<dbReference type="NCBIfam" id="TIGR00017">
    <property type="entry name" value="cmk"/>
    <property type="match status" value="1"/>
</dbReference>
<dbReference type="GO" id="GO:0005829">
    <property type="term" value="C:cytosol"/>
    <property type="evidence" value="ECO:0007669"/>
    <property type="project" value="TreeGrafter"/>
</dbReference>
<evidence type="ECO:0000313" key="10">
    <source>
        <dbReference type="EMBL" id="MDG4475561.1"/>
    </source>
</evidence>
<dbReference type="InterPro" id="IPR011994">
    <property type="entry name" value="Cytidylate_kinase_dom"/>
</dbReference>
<dbReference type="GO" id="GO:0006220">
    <property type="term" value="P:pyrimidine nucleotide metabolic process"/>
    <property type="evidence" value="ECO:0007669"/>
    <property type="project" value="UniProtKB-UniRule"/>
</dbReference>
<dbReference type="GO" id="GO:0015949">
    <property type="term" value="P:nucleobase-containing small molecule interconversion"/>
    <property type="evidence" value="ECO:0007669"/>
    <property type="project" value="TreeGrafter"/>
</dbReference>
<dbReference type="EC" id="2.7.4.25" evidence="8"/>